<proteinExistence type="predicted"/>
<dbReference type="InterPro" id="IPR012348">
    <property type="entry name" value="RNR-like"/>
</dbReference>
<name>A0A9D1GYN2_9ACTN</name>
<reference evidence="1" key="1">
    <citation type="submission" date="2020-10" db="EMBL/GenBank/DDBJ databases">
        <authorList>
            <person name="Gilroy R."/>
        </authorList>
    </citation>
    <scope>NUCLEOTIDE SEQUENCE</scope>
    <source>
        <strain evidence="1">ChiGjej1B1-24693</strain>
    </source>
</reference>
<dbReference type="EMBL" id="DVLP01000340">
    <property type="protein sequence ID" value="HIT76223.1"/>
    <property type="molecule type" value="Genomic_DNA"/>
</dbReference>
<dbReference type="GO" id="GO:0016491">
    <property type="term" value="F:oxidoreductase activity"/>
    <property type="evidence" value="ECO:0007669"/>
    <property type="project" value="InterPro"/>
</dbReference>
<evidence type="ECO:0000313" key="2">
    <source>
        <dbReference type="Proteomes" id="UP000886842"/>
    </source>
</evidence>
<sequence length="280" mass="30472">MSATAGEQTRPGAAQWYLDPARLEDDIREHSRVAVGGYADLVAPGTITCSAEAVGLLRTIHALETATLEWLRIILVSPTHSDAQVTAFLCTWAYERHWVADALAQVVADHGGVVTDARSRGQWRSEAWQRIAPIGEAVWTNLIGDDVVAAHLAEAAIGEALGLVVLRRLGEREPGLEPLCRAIRATKQVHLNYFRTRAAADLAASSRAQRLVRLRLRRFRWPTAGPAVARTDLDALVDALLTPADCRDEVGALLAALPGSERVRVGLLRHRIILDVGSRS</sequence>
<dbReference type="AlphaFoldDB" id="A0A9D1GYN2"/>
<dbReference type="Gene3D" id="1.10.620.20">
    <property type="entry name" value="Ribonucleotide Reductase, subunit A"/>
    <property type="match status" value="1"/>
</dbReference>
<protein>
    <submittedName>
        <fullName evidence="1">Uncharacterized protein</fullName>
    </submittedName>
</protein>
<evidence type="ECO:0000313" key="1">
    <source>
        <dbReference type="EMBL" id="HIT76223.1"/>
    </source>
</evidence>
<accession>A0A9D1GYN2</accession>
<organism evidence="1 2">
    <name type="scientific">Candidatus Avipropionibacterium avicola</name>
    <dbReference type="NCBI Taxonomy" id="2840701"/>
    <lineage>
        <taxon>Bacteria</taxon>
        <taxon>Bacillati</taxon>
        <taxon>Actinomycetota</taxon>
        <taxon>Actinomycetes</taxon>
        <taxon>Propionibacteriales</taxon>
        <taxon>Propionibacteriaceae</taxon>
        <taxon>Propionibacteriaceae incertae sedis</taxon>
        <taxon>Candidatus Avipropionibacterium</taxon>
    </lineage>
</organism>
<gene>
    <name evidence="1" type="ORF">IAA98_11600</name>
</gene>
<reference evidence="1" key="2">
    <citation type="journal article" date="2021" name="PeerJ">
        <title>Extensive microbial diversity within the chicken gut microbiome revealed by metagenomics and culture.</title>
        <authorList>
            <person name="Gilroy R."/>
            <person name="Ravi A."/>
            <person name="Getino M."/>
            <person name="Pursley I."/>
            <person name="Horton D.L."/>
            <person name="Alikhan N.F."/>
            <person name="Baker D."/>
            <person name="Gharbi K."/>
            <person name="Hall N."/>
            <person name="Watson M."/>
            <person name="Adriaenssens E.M."/>
            <person name="Foster-Nyarko E."/>
            <person name="Jarju S."/>
            <person name="Secka A."/>
            <person name="Antonio M."/>
            <person name="Oren A."/>
            <person name="Chaudhuri R.R."/>
            <person name="La Ragione R."/>
            <person name="Hildebrand F."/>
            <person name="Pallen M.J."/>
        </authorList>
    </citation>
    <scope>NUCLEOTIDE SEQUENCE</scope>
    <source>
        <strain evidence="1">ChiGjej1B1-24693</strain>
    </source>
</reference>
<dbReference type="Proteomes" id="UP000886842">
    <property type="component" value="Unassembled WGS sequence"/>
</dbReference>
<comment type="caution">
    <text evidence="1">The sequence shown here is derived from an EMBL/GenBank/DDBJ whole genome shotgun (WGS) entry which is preliminary data.</text>
</comment>